<dbReference type="EMBL" id="ADLW01000021">
    <property type="protein sequence ID" value="EGK04703.1"/>
    <property type="molecule type" value="Genomic_DNA"/>
</dbReference>
<evidence type="ECO:0000313" key="2">
    <source>
        <dbReference type="Proteomes" id="UP000006420"/>
    </source>
</evidence>
<accession>F8X505</accession>
<dbReference type="GeneID" id="78083909"/>
<dbReference type="OrthoDB" id="1028871at2"/>
<dbReference type="HOGENOM" id="CLU_124821_0_0_10"/>
<organism evidence="1 2">
    <name type="scientific">Dysgonomonas mossii DSM 22836</name>
    <dbReference type="NCBI Taxonomy" id="742767"/>
    <lineage>
        <taxon>Bacteria</taxon>
        <taxon>Pseudomonadati</taxon>
        <taxon>Bacteroidota</taxon>
        <taxon>Bacteroidia</taxon>
        <taxon>Bacteroidales</taxon>
        <taxon>Dysgonomonadaceae</taxon>
        <taxon>Dysgonomonas</taxon>
    </lineage>
</organism>
<proteinExistence type="predicted"/>
<dbReference type="RefSeq" id="WP_006844681.1">
    <property type="nucleotide sequence ID" value="NZ_AQWJ01000012.1"/>
</dbReference>
<dbReference type="Proteomes" id="UP000006420">
    <property type="component" value="Unassembled WGS sequence"/>
</dbReference>
<name>F8X505_9BACT</name>
<reference evidence="1 2" key="1">
    <citation type="submission" date="2011-04" db="EMBL/GenBank/DDBJ databases">
        <title>The Genome Sequence of Dysgonomonas mossii DSM 22836.</title>
        <authorList>
            <consortium name="The Broad Institute Genome Sequencing Platform"/>
            <person name="Earl A."/>
            <person name="Ward D."/>
            <person name="Feldgarden M."/>
            <person name="Gevers D."/>
            <person name="Pudlo N."/>
            <person name="Martens E."/>
            <person name="Allen-Vercoe E."/>
            <person name="Young S.K."/>
            <person name="Zeng Q."/>
            <person name="Gargeya S."/>
            <person name="Fitzgerald M."/>
            <person name="Haas B."/>
            <person name="Abouelleil A."/>
            <person name="Alvarado L."/>
            <person name="Arachchi H.M."/>
            <person name="Berlin A."/>
            <person name="Brown A."/>
            <person name="Chapman S.B."/>
            <person name="Chen Z."/>
            <person name="Dunbar C."/>
            <person name="Freedman E."/>
            <person name="Gearin G."/>
            <person name="Gellesch M."/>
            <person name="Goldberg J."/>
            <person name="Griggs A."/>
            <person name="Gujja S."/>
            <person name="Heiman D."/>
            <person name="Howarth C."/>
            <person name="Larson L."/>
            <person name="Lui A."/>
            <person name="MacDonald P.J.P."/>
            <person name="Mehta T."/>
            <person name="Montmayeur A."/>
            <person name="Murphy C."/>
            <person name="Neiman D."/>
            <person name="Pearson M."/>
            <person name="Priest M."/>
            <person name="Roberts A."/>
            <person name="Saif S."/>
            <person name="Shea T."/>
            <person name="Shenoy N."/>
            <person name="Sisk P."/>
            <person name="Stolte C."/>
            <person name="Sykes S."/>
            <person name="Yandava C."/>
            <person name="Wortman J."/>
            <person name="Nusbaum C."/>
            <person name="Birren B."/>
        </authorList>
    </citation>
    <scope>NUCLEOTIDE SEQUENCE [LARGE SCALE GENOMIC DNA]</scope>
    <source>
        <strain evidence="1 2">DSM 22836</strain>
    </source>
</reference>
<comment type="caution">
    <text evidence="1">The sequence shown here is derived from an EMBL/GenBank/DDBJ whole genome shotgun (WGS) entry which is preliminary data.</text>
</comment>
<dbReference type="eggNOG" id="ENOG5033H8K">
    <property type="taxonomic scope" value="Bacteria"/>
</dbReference>
<protein>
    <submittedName>
        <fullName evidence="1">Uncharacterized protein</fullName>
    </submittedName>
</protein>
<dbReference type="AlphaFoldDB" id="F8X505"/>
<evidence type="ECO:0000313" key="1">
    <source>
        <dbReference type="EMBL" id="EGK04703.1"/>
    </source>
</evidence>
<keyword evidence="2" id="KW-1185">Reference proteome</keyword>
<sequence>MASISRIGISAIYHSNDLLTAATAPVAGDPTKGLTPAELKAFLADENTKTVPNVHQDTWNYDEAEDTTNFYTDQLTGEVYRGGTTAKGAKVITFTVGKFDFTNIADFKGGTAGADKYGAPSTKQNIYKSVVALTEDGVYIVFPKAFIQARDSTVDNAIGMLVTATAMVPDTAIEGFVQIRKSAVDAAVIG</sequence>
<dbReference type="STRING" id="742767.HMPREF9456_03314"/>
<gene>
    <name evidence="1" type="ORF">HMPREF9456_03314</name>
</gene>